<sequence length="67" mass="7857">MLIGISSFILRVLLSLAFILRNQQSHDCPDDKFLLVRREGIKCCDKFKVTHHAYLLLFFRDCDCKLV</sequence>
<evidence type="ECO:0000313" key="1">
    <source>
        <dbReference type="EMBL" id="DAD96194.1"/>
    </source>
</evidence>
<accession>A0A8S5NPJ0</accession>
<organism evidence="1">
    <name type="scientific">Myoviridae sp. ctlnK45</name>
    <dbReference type="NCBI Taxonomy" id="2826693"/>
    <lineage>
        <taxon>Viruses</taxon>
        <taxon>Duplodnaviria</taxon>
        <taxon>Heunggongvirae</taxon>
        <taxon>Uroviricota</taxon>
        <taxon>Caudoviricetes</taxon>
    </lineage>
</organism>
<proteinExistence type="predicted"/>
<reference evidence="1" key="1">
    <citation type="journal article" date="2021" name="Proc. Natl. Acad. Sci. U.S.A.">
        <title>A Catalog of Tens of Thousands of Viruses from Human Metagenomes Reveals Hidden Associations with Chronic Diseases.</title>
        <authorList>
            <person name="Tisza M.J."/>
            <person name="Buck C.B."/>
        </authorList>
    </citation>
    <scope>NUCLEOTIDE SEQUENCE</scope>
    <source>
        <strain evidence="1">CtlnK45</strain>
    </source>
</reference>
<name>A0A8S5NPJ0_9CAUD</name>
<protein>
    <submittedName>
        <fullName evidence="1">Uncharacterized protein</fullName>
    </submittedName>
</protein>
<dbReference type="EMBL" id="BK015212">
    <property type="protein sequence ID" value="DAD96194.1"/>
    <property type="molecule type" value="Genomic_DNA"/>
</dbReference>